<accession>B9SXV2</accession>
<dbReference type="AlphaFoldDB" id="B9SXV2"/>
<evidence type="ECO:0000313" key="2">
    <source>
        <dbReference type="Proteomes" id="UP000008311"/>
    </source>
</evidence>
<dbReference type="EMBL" id="EQ974234">
    <property type="protein sequence ID" value="EEF31561.1"/>
    <property type="molecule type" value="Genomic_DNA"/>
</dbReference>
<keyword evidence="2" id="KW-1185">Reference proteome</keyword>
<dbReference type="InParanoid" id="B9SXV2"/>
<dbReference type="Proteomes" id="UP000008311">
    <property type="component" value="Unassembled WGS sequence"/>
</dbReference>
<evidence type="ECO:0000313" key="1">
    <source>
        <dbReference type="EMBL" id="EEF31561.1"/>
    </source>
</evidence>
<sequence length="91" mass="10195">MASSSLPSLNSFPLGAVRKSTKQQLARFMVLKQQAKKIEEGLKPGFKNERDDNATITTEEQQLQVSLQRLLSLDDYGEEDASELQIPNKDT</sequence>
<proteinExistence type="predicted"/>
<gene>
    <name evidence="1" type="ORF">RCOM_0490840</name>
</gene>
<name>B9SXV2_RICCO</name>
<protein>
    <submittedName>
        <fullName evidence="1">Uncharacterized protein</fullName>
    </submittedName>
</protein>
<organism evidence="1 2">
    <name type="scientific">Ricinus communis</name>
    <name type="common">Castor bean</name>
    <dbReference type="NCBI Taxonomy" id="3988"/>
    <lineage>
        <taxon>Eukaryota</taxon>
        <taxon>Viridiplantae</taxon>
        <taxon>Streptophyta</taxon>
        <taxon>Embryophyta</taxon>
        <taxon>Tracheophyta</taxon>
        <taxon>Spermatophyta</taxon>
        <taxon>Magnoliopsida</taxon>
        <taxon>eudicotyledons</taxon>
        <taxon>Gunneridae</taxon>
        <taxon>Pentapetalae</taxon>
        <taxon>rosids</taxon>
        <taxon>fabids</taxon>
        <taxon>Malpighiales</taxon>
        <taxon>Euphorbiaceae</taxon>
        <taxon>Acalyphoideae</taxon>
        <taxon>Acalypheae</taxon>
        <taxon>Ricinus</taxon>
    </lineage>
</organism>
<reference evidence="2" key="1">
    <citation type="journal article" date="2010" name="Nat. Biotechnol.">
        <title>Draft genome sequence of the oilseed species Ricinus communis.</title>
        <authorList>
            <person name="Chan A.P."/>
            <person name="Crabtree J."/>
            <person name="Zhao Q."/>
            <person name="Lorenzi H."/>
            <person name="Orvis J."/>
            <person name="Puiu D."/>
            <person name="Melake-Berhan A."/>
            <person name="Jones K.M."/>
            <person name="Redman J."/>
            <person name="Chen G."/>
            <person name="Cahoon E.B."/>
            <person name="Gedil M."/>
            <person name="Stanke M."/>
            <person name="Haas B.J."/>
            <person name="Wortman J.R."/>
            <person name="Fraser-Liggett C.M."/>
            <person name="Ravel J."/>
            <person name="Rabinowicz P.D."/>
        </authorList>
    </citation>
    <scope>NUCLEOTIDE SEQUENCE [LARGE SCALE GENOMIC DNA]</scope>
    <source>
        <strain evidence="2">cv. Hale</strain>
    </source>
</reference>